<sequence>MRRCSSSTVASRSSRADGRDFSRQVRLSQAGRVPPTEHRRGSAARESGGDRTAAAEKGGRKRMRIIVVGAGLAGLTSAWELHKLGHEVTVLEARDRVGGRTWSQRLGNGQLTERGGEYVFPTEFAIRRLAAEVEVPILSHNVRYARRTVDGRDVSFAELEATTAHVTETLRRMLADGATRVSVEEAHREALGPGYQHDPVYRRMVTSLANDPTLVSAESAFLHDPDAGQPFIDDGGRFVAGNQSLAIELAHRLGAAVRLEHPITAVDQSAAGVEVTLADGSALHGDAAVIAVPLPILRGLRLGFELPDAQRAALGHRLMGTAAKLGVPLTAVDDDVALQSANLTWWSWRSLSADGEHRIPALSCFAGSRATLDALRTADGPDTWVGQLRALRPELVIDGDVLLTDWTADPWTLGSYSAASLDWTPADLRAFDAPAGRVAFAGEHTGVEQTLNGAVVSGLRAARALGPAGALARGAR</sequence>
<feature type="domain" description="Amine oxidase" evidence="2">
    <location>
        <begin position="72"/>
        <end position="465"/>
    </location>
</feature>
<dbReference type="Gene3D" id="3.50.50.60">
    <property type="entry name" value="FAD/NAD(P)-binding domain"/>
    <property type="match status" value="1"/>
</dbReference>
<dbReference type="PANTHER" id="PTHR10742:SF410">
    <property type="entry name" value="LYSINE-SPECIFIC HISTONE DEMETHYLASE 2"/>
    <property type="match status" value="1"/>
</dbReference>
<evidence type="ECO:0000259" key="2">
    <source>
        <dbReference type="Pfam" id="PF01593"/>
    </source>
</evidence>
<name>A0A7J5B3E1_9MICO</name>
<gene>
    <name evidence="3" type="ORF">F8O03_06805</name>
</gene>
<dbReference type="Proteomes" id="UP000490386">
    <property type="component" value="Unassembled WGS sequence"/>
</dbReference>
<evidence type="ECO:0000313" key="3">
    <source>
        <dbReference type="EMBL" id="KAB1638115.1"/>
    </source>
</evidence>
<dbReference type="AlphaFoldDB" id="A0A7J5B3E1"/>
<dbReference type="SUPFAM" id="SSF51905">
    <property type="entry name" value="FAD/NAD(P)-binding domain"/>
    <property type="match status" value="1"/>
</dbReference>
<reference evidence="3 4" key="1">
    <citation type="submission" date="2019-09" db="EMBL/GenBank/DDBJ databases">
        <title>Phylogeny of genus Pseudoclavibacter and closely related genus.</title>
        <authorList>
            <person name="Li Y."/>
        </authorList>
    </citation>
    <scope>NUCLEOTIDE SEQUENCE [LARGE SCALE GENOMIC DNA]</scope>
    <source>
        <strain evidence="3 4">THG-MD12</strain>
    </source>
</reference>
<dbReference type="InterPro" id="IPR002937">
    <property type="entry name" value="Amino_oxidase"/>
</dbReference>
<dbReference type="Pfam" id="PF01593">
    <property type="entry name" value="Amino_oxidase"/>
    <property type="match status" value="1"/>
</dbReference>
<comment type="caution">
    <text evidence="3">The sequence shown here is derived from an EMBL/GenBank/DDBJ whole genome shotgun (WGS) entry which is preliminary data.</text>
</comment>
<feature type="compositionally biased region" description="Basic and acidic residues" evidence="1">
    <location>
        <begin position="14"/>
        <end position="23"/>
    </location>
</feature>
<evidence type="ECO:0000313" key="4">
    <source>
        <dbReference type="Proteomes" id="UP000490386"/>
    </source>
</evidence>
<dbReference type="GO" id="GO:0016491">
    <property type="term" value="F:oxidoreductase activity"/>
    <property type="evidence" value="ECO:0007669"/>
    <property type="project" value="InterPro"/>
</dbReference>
<dbReference type="InterPro" id="IPR036188">
    <property type="entry name" value="FAD/NAD-bd_sf"/>
</dbReference>
<evidence type="ECO:0000256" key="1">
    <source>
        <dbReference type="SAM" id="MobiDB-lite"/>
    </source>
</evidence>
<dbReference type="EMBL" id="WBJX01000002">
    <property type="protein sequence ID" value="KAB1638115.1"/>
    <property type="molecule type" value="Genomic_DNA"/>
</dbReference>
<organism evidence="3 4">
    <name type="scientific">Pseudoclavibacter terrae</name>
    <dbReference type="NCBI Taxonomy" id="1530195"/>
    <lineage>
        <taxon>Bacteria</taxon>
        <taxon>Bacillati</taxon>
        <taxon>Actinomycetota</taxon>
        <taxon>Actinomycetes</taxon>
        <taxon>Micrococcales</taxon>
        <taxon>Microbacteriaceae</taxon>
        <taxon>Pseudoclavibacter</taxon>
    </lineage>
</organism>
<feature type="compositionally biased region" description="Basic and acidic residues" evidence="1">
    <location>
        <begin position="47"/>
        <end position="58"/>
    </location>
</feature>
<dbReference type="PANTHER" id="PTHR10742">
    <property type="entry name" value="FLAVIN MONOAMINE OXIDASE"/>
    <property type="match status" value="1"/>
</dbReference>
<feature type="region of interest" description="Disordered" evidence="1">
    <location>
        <begin position="1"/>
        <end position="58"/>
    </location>
</feature>
<dbReference type="OrthoDB" id="337830at2"/>
<protein>
    <submittedName>
        <fullName evidence="3">FAD-dependent oxidoreductase</fullName>
    </submittedName>
</protein>
<keyword evidence="4" id="KW-1185">Reference proteome</keyword>
<accession>A0A7J5B3E1</accession>
<feature type="compositionally biased region" description="Low complexity" evidence="1">
    <location>
        <begin position="1"/>
        <end position="13"/>
    </location>
</feature>
<proteinExistence type="predicted"/>
<dbReference type="InterPro" id="IPR050281">
    <property type="entry name" value="Flavin_monoamine_oxidase"/>
</dbReference>